<name>A0A7H0I4L5_9ACTN</name>
<dbReference type="AlphaFoldDB" id="A0A7H0I4L5"/>
<dbReference type="Gene3D" id="3.30.70.20">
    <property type="match status" value="1"/>
</dbReference>
<sequence length="62" mass="6461">MCMGSGVCAGIAPDLYRLGDEDRAEPVDGLIPPDERALDAADSCPAAAILVRDGTRLIGPRH</sequence>
<evidence type="ECO:0000313" key="2">
    <source>
        <dbReference type="Proteomes" id="UP000516230"/>
    </source>
</evidence>
<evidence type="ECO:0000313" key="1">
    <source>
        <dbReference type="EMBL" id="QNP67731.1"/>
    </source>
</evidence>
<dbReference type="EMBL" id="CP060825">
    <property type="protein sequence ID" value="QNP67731.1"/>
    <property type="molecule type" value="Genomic_DNA"/>
</dbReference>
<accession>A0A7H0I4L5</accession>
<protein>
    <submittedName>
        <fullName evidence="1">Ferredoxin</fullName>
    </submittedName>
</protein>
<dbReference type="KEGG" id="sgj:IAG43_32035"/>
<reference evidence="1 2" key="1">
    <citation type="submission" date="2020-08" db="EMBL/GenBank/DDBJ databases">
        <title>A novel species.</title>
        <authorList>
            <person name="Gao J."/>
        </authorList>
    </citation>
    <scope>NUCLEOTIDE SEQUENCE [LARGE SCALE GENOMIC DNA]</scope>
    <source>
        <strain evidence="1 2">CRPJ-33</strain>
    </source>
</reference>
<keyword evidence="2" id="KW-1185">Reference proteome</keyword>
<organism evidence="1 2">
    <name type="scientific">Streptomyces genisteinicus</name>
    <dbReference type="NCBI Taxonomy" id="2768068"/>
    <lineage>
        <taxon>Bacteria</taxon>
        <taxon>Bacillati</taxon>
        <taxon>Actinomycetota</taxon>
        <taxon>Actinomycetes</taxon>
        <taxon>Kitasatosporales</taxon>
        <taxon>Streptomycetaceae</taxon>
        <taxon>Streptomyces</taxon>
    </lineage>
</organism>
<dbReference type="SUPFAM" id="SSF54862">
    <property type="entry name" value="4Fe-4S ferredoxins"/>
    <property type="match status" value="1"/>
</dbReference>
<dbReference type="Pfam" id="PF13370">
    <property type="entry name" value="Fer4_13"/>
    <property type="match status" value="1"/>
</dbReference>
<proteinExistence type="predicted"/>
<dbReference type="Proteomes" id="UP000516230">
    <property type="component" value="Chromosome"/>
</dbReference>
<gene>
    <name evidence="1" type="ORF">IAG43_32035</name>
</gene>